<name>A0A9P0NJX8_APHGO</name>
<evidence type="ECO:0000256" key="4">
    <source>
        <dbReference type="ARBA" id="ARBA00023136"/>
    </source>
</evidence>
<protein>
    <submittedName>
        <fullName evidence="5">Uncharacterized protein</fullName>
    </submittedName>
</protein>
<reference evidence="5" key="1">
    <citation type="submission" date="2022-02" db="EMBL/GenBank/DDBJ databases">
        <authorList>
            <person name="King R."/>
        </authorList>
    </citation>
    <scope>NUCLEOTIDE SEQUENCE</scope>
</reference>
<dbReference type="GO" id="GO:0016020">
    <property type="term" value="C:membrane"/>
    <property type="evidence" value="ECO:0007669"/>
    <property type="project" value="UniProtKB-SubCell"/>
</dbReference>
<dbReference type="Gene3D" id="1.10.1450.10">
    <property type="entry name" value="Tetraspanin"/>
    <property type="match status" value="1"/>
</dbReference>
<keyword evidence="6" id="KW-1185">Reference proteome</keyword>
<dbReference type="CDD" id="cd03127">
    <property type="entry name" value="tetraspanin_LEL"/>
    <property type="match status" value="1"/>
</dbReference>
<evidence type="ECO:0000313" key="5">
    <source>
        <dbReference type="EMBL" id="CAH1725472.1"/>
    </source>
</evidence>
<comment type="subcellular location">
    <subcellularLocation>
        <location evidence="1">Membrane</location>
        <topology evidence="1">Multi-pass membrane protein</topology>
    </subcellularLocation>
</comment>
<organism evidence="5 6">
    <name type="scientific">Aphis gossypii</name>
    <name type="common">Cotton aphid</name>
    <dbReference type="NCBI Taxonomy" id="80765"/>
    <lineage>
        <taxon>Eukaryota</taxon>
        <taxon>Metazoa</taxon>
        <taxon>Ecdysozoa</taxon>
        <taxon>Arthropoda</taxon>
        <taxon>Hexapoda</taxon>
        <taxon>Insecta</taxon>
        <taxon>Pterygota</taxon>
        <taxon>Neoptera</taxon>
        <taxon>Paraneoptera</taxon>
        <taxon>Hemiptera</taxon>
        <taxon>Sternorrhyncha</taxon>
        <taxon>Aphidomorpha</taxon>
        <taxon>Aphidoidea</taxon>
        <taxon>Aphididae</taxon>
        <taxon>Aphidini</taxon>
        <taxon>Aphis</taxon>
        <taxon>Aphis</taxon>
    </lineage>
</organism>
<keyword evidence="4" id="KW-0472">Membrane</keyword>
<dbReference type="EMBL" id="OU899035">
    <property type="protein sequence ID" value="CAH1725472.1"/>
    <property type="molecule type" value="Genomic_DNA"/>
</dbReference>
<gene>
    <name evidence="5" type="ORF">APHIGO_LOCUS6549</name>
</gene>
<keyword evidence="3" id="KW-1133">Transmembrane helix</keyword>
<proteinExistence type="predicted"/>
<evidence type="ECO:0000256" key="1">
    <source>
        <dbReference type="ARBA" id="ARBA00004141"/>
    </source>
</evidence>
<dbReference type="InterPro" id="IPR008952">
    <property type="entry name" value="Tetraspanin_EC2_sf"/>
</dbReference>
<accession>A0A9P0NJX8</accession>
<evidence type="ECO:0000256" key="3">
    <source>
        <dbReference type="ARBA" id="ARBA00022989"/>
    </source>
</evidence>
<evidence type="ECO:0000313" key="6">
    <source>
        <dbReference type="Proteomes" id="UP001154329"/>
    </source>
</evidence>
<dbReference type="Pfam" id="PF00335">
    <property type="entry name" value="Tetraspanin"/>
    <property type="match status" value="1"/>
</dbReference>
<evidence type="ECO:0000256" key="2">
    <source>
        <dbReference type="ARBA" id="ARBA00022692"/>
    </source>
</evidence>
<dbReference type="AlphaFoldDB" id="A0A9P0NJX8"/>
<dbReference type="InterPro" id="IPR018499">
    <property type="entry name" value="Tetraspanin/Peripherin"/>
</dbReference>
<keyword evidence="2" id="KW-0812">Transmembrane</keyword>
<reference evidence="5" key="2">
    <citation type="submission" date="2022-10" db="EMBL/GenBank/DDBJ databases">
        <authorList>
            <consortium name="ENA_rothamsted_submissions"/>
            <consortium name="culmorum"/>
            <person name="King R."/>
        </authorList>
    </citation>
    <scope>NUCLEOTIDE SEQUENCE</scope>
</reference>
<dbReference type="Proteomes" id="UP001154329">
    <property type="component" value="Chromosome 2"/>
</dbReference>
<sequence>MIISAIFQLGLGIIIINRKTDQETMVKKEMKLSFLNYNIQSDVTQRWNSFQSEFLCCGLYGENSYKAKQLPIPVSCFKEQCALKQYAKINNYHMGCFELVKKLEEKFLNPVIILTFFCSFLQV</sequence>
<dbReference type="SUPFAM" id="SSF48652">
    <property type="entry name" value="Tetraspanin"/>
    <property type="match status" value="1"/>
</dbReference>